<keyword evidence="5" id="KW-1185">Reference proteome</keyword>
<feature type="transmembrane region" description="Helical" evidence="2">
    <location>
        <begin position="330"/>
        <end position="350"/>
    </location>
</feature>
<feature type="chain" id="PRO_5004665379" description="Gram-positive cocci surface proteins LPxTG domain-containing protein" evidence="3">
    <location>
        <begin position="25"/>
        <end position="359"/>
    </location>
</feature>
<dbReference type="AlphaFoldDB" id="U5VZD4"/>
<dbReference type="EMBL" id="CP006272">
    <property type="protein sequence ID" value="AGZ42244.1"/>
    <property type="molecule type" value="Genomic_DNA"/>
</dbReference>
<dbReference type="eggNOG" id="ENOG5030RC6">
    <property type="taxonomic scope" value="Bacteria"/>
</dbReference>
<feature type="signal peptide" evidence="3">
    <location>
        <begin position="1"/>
        <end position="24"/>
    </location>
</feature>
<evidence type="ECO:0000256" key="2">
    <source>
        <dbReference type="SAM" id="Phobius"/>
    </source>
</evidence>
<dbReference type="Proteomes" id="UP000017746">
    <property type="component" value="Chromosome"/>
</dbReference>
<evidence type="ECO:0000256" key="1">
    <source>
        <dbReference type="SAM" id="MobiDB-lite"/>
    </source>
</evidence>
<dbReference type="STRING" id="1246995.AFR_19860"/>
<name>U5VZD4_9ACTN</name>
<organism evidence="4 5">
    <name type="scientific">Actinoplanes friuliensis DSM 7358</name>
    <dbReference type="NCBI Taxonomy" id="1246995"/>
    <lineage>
        <taxon>Bacteria</taxon>
        <taxon>Bacillati</taxon>
        <taxon>Actinomycetota</taxon>
        <taxon>Actinomycetes</taxon>
        <taxon>Micromonosporales</taxon>
        <taxon>Micromonosporaceae</taxon>
        <taxon>Actinoplanes</taxon>
    </lineage>
</organism>
<dbReference type="KEGG" id="afs:AFR_19860"/>
<evidence type="ECO:0000313" key="5">
    <source>
        <dbReference type="Proteomes" id="UP000017746"/>
    </source>
</evidence>
<dbReference type="HOGENOM" id="CLU_768656_0_0_11"/>
<gene>
    <name evidence="4" type="ORF">AFR_19860</name>
</gene>
<reference evidence="4 5" key="1">
    <citation type="journal article" date="2014" name="J. Biotechnol.">
        <title>Complete genome sequence of the actinobacterium Actinoplanes friuliensis HAG 010964, producer of the lipopeptide antibiotic friulimycin.</title>
        <authorList>
            <person name="Ruckert C."/>
            <person name="Szczepanowski R."/>
            <person name="Albersmeier A."/>
            <person name="Goesmann A."/>
            <person name="Fischer N."/>
            <person name="Steinkamper A."/>
            <person name="Puhler A."/>
            <person name="Biener R."/>
            <person name="Schwartz D."/>
            <person name="Kalinowski J."/>
        </authorList>
    </citation>
    <scope>NUCLEOTIDE SEQUENCE [LARGE SCALE GENOMIC DNA]</scope>
    <source>
        <strain evidence="4 5">DSM 7358</strain>
    </source>
</reference>
<evidence type="ECO:0000256" key="3">
    <source>
        <dbReference type="SAM" id="SignalP"/>
    </source>
</evidence>
<keyword evidence="2" id="KW-1133">Transmembrane helix</keyword>
<accession>U5VZD4</accession>
<protein>
    <recommendedName>
        <fullName evidence="6">Gram-positive cocci surface proteins LPxTG domain-containing protein</fullName>
    </recommendedName>
</protein>
<feature type="region of interest" description="Disordered" evidence="1">
    <location>
        <begin position="281"/>
        <end position="325"/>
    </location>
</feature>
<keyword evidence="3" id="KW-0732">Signal</keyword>
<feature type="compositionally biased region" description="Pro residues" evidence="1">
    <location>
        <begin position="287"/>
        <end position="300"/>
    </location>
</feature>
<sequence length="359" mass="36592">MWRRSGLAVLAVGAALLTATPAVAAPPATVDLRATIDGAAEAVPGELLYVRIGTVLAGSQTPTGVKMTVTLPEGVSYQGDGGAASDGAGPCEGEIGGRTVVCIPEPTEVTQGGVWWQAPGRVAESVPIGTELTTTVVVSSDSEETNPADNTATLTTRVAGPAATFLKVTGPAEPVVPGQPVRIKVRLHYGEATPVDEFVMLGSFGAWFIGGGGITNIPADCWADGSLTCQVPRRLESGTDLDLIFELKSSVRPDDYRELRDTMSFSLEYLEYPIRATGTVTFTKAPSPSPTPSSPSPSPSPTGTGTGNGGESGGDDEQASGGLPITGAPIAALATAGLLLITAGAGALLLSRRRSRATH</sequence>
<dbReference type="PATRIC" id="fig|1246995.3.peg.4030"/>
<keyword evidence="2" id="KW-0472">Membrane</keyword>
<proteinExistence type="predicted"/>
<keyword evidence="2" id="KW-0812">Transmembrane</keyword>
<evidence type="ECO:0008006" key="6">
    <source>
        <dbReference type="Google" id="ProtNLM"/>
    </source>
</evidence>
<evidence type="ECO:0000313" key="4">
    <source>
        <dbReference type="EMBL" id="AGZ42244.1"/>
    </source>
</evidence>